<accession>A0A3S1A5I8</accession>
<evidence type="ECO:0000313" key="2">
    <source>
        <dbReference type="EMBL" id="RUS83249.1"/>
    </source>
</evidence>
<dbReference type="OrthoDB" id="6160010at2759"/>
<gene>
    <name evidence="2" type="ORF">EGW08_008972</name>
</gene>
<feature type="transmembrane region" description="Helical" evidence="1">
    <location>
        <begin position="21"/>
        <end position="39"/>
    </location>
</feature>
<keyword evidence="1" id="KW-1133">Transmembrane helix</keyword>
<protein>
    <submittedName>
        <fullName evidence="2">Uncharacterized protein</fullName>
    </submittedName>
</protein>
<dbReference type="AlphaFoldDB" id="A0A3S1A5I8"/>
<keyword evidence="1" id="KW-0812">Transmembrane</keyword>
<keyword evidence="3" id="KW-1185">Reference proteome</keyword>
<organism evidence="2 3">
    <name type="scientific">Elysia chlorotica</name>
    <name type="common">Eastern emerald elysia</name>
    <name type="synonym">Sea slug</name>
    <dbReference type="NCBI Taxonomy" id="188477"/>
    <lineage>
        <taxon>Eukaryota</taxon>
        <taxon>Metazoa</taxon>
        <taxon>Spiralia</taxon>
        <taxon>Lophotrochozoa</taxon>
        <taxon>Mollusca</taxon>
        <taxon>Gastropoda</taxon>
        <taxon>Heterobranchia</taxon>
        <taxon>Euthyneura</taxon>
        <taxon>Panpulmonata</taxon>
        <taxon>Sacoglossa</taxon>
        <taxon>Placobranchoidea</taxon>
        <taxon>Plakobranchidae</taxon>
        <taxon>Elysia</taxon>
    </lineage>
</organism>
<dbReference type="PANTHER" id="PTHR31362">
    <property type="entry name" value="GLYCOSYLTRANSFERASE STELLO1-RELATED"/>
    <property type="match status" value="1"/>
</dbReference>
<proteinExistence type="predicted"/>
<evidence type="ECO:0000256" key="1">
    <source>
        <dbReference type="SAM" id="Phobius"/>
    </source>
</evidence>
<dbReference type="PANTHER" id="PTHR31362:SF0">
    <property type="entry name" value="EXOSTOSIN DOMAIN-CONTAINING PROTEIN-RELATED"/>
    <property type="match status" value="1"/>
</dbReference>
<dbReference type="STRING" id="188477.A0A3S1A5I8"/>
<dbReference type="InterPro" id="IPR005049">
    <property type="entry name" value="STL-like"/>
</dbReference>
<dbReference type="EMBL" id="RQTK01000251">
    <property type="protein sequence ID" value="RUS83249.1"/>
    <property type="molecule type" value="Genomic_DNA"/>
</dbReference>
<reference evidence="2 3" key="1">
    <citation type="submission" date="2019-01" db="EMBL/GenBank/DDBJ databases">
        <title>A draft genome assembly of the solar-powered sea slug Elysia chlorotica.</title>
        <authorList>
            <person name="Cai H."/>
            <person name="Li Q."/>
            <person name="Fang X."/>
            <person name="Li J."/>
            <person name="Curtis N.E."/>
            <person name="Altenburger A."/>
            <person name="Shibata T."/>
            <person name="Feng M."/>
            <person name="Maeda T."/>
            <person name="Schwartz J.A."/>
            <person name="Shigenobu S."/>
            <person name="Lundholm N."/>
            <person name="Nishiyama T."/>
            <person name="Yang H."/>
            <person name="Hasebe M."/>
            <person name="Li S."/>
            <person name="Pierce S.K."/>
            <person name="Wang J."/>
        </authorList>
    </citation>
    <scope>NUCLEOTIDE SEQUENCE [LARGE SCALE GENOMIC DNA]</scope>
    <source>
        <strain evidence="2">EC2010</strain>
        <tissue evidence="2">Whole organism of an adult</tissue>
    </source>
</reference>
<evidence type="ECO:0000313" key="3">
    <source>
        <dbReference type="Proteomes" id="UP000271974"/>
    </source>
</evidence>
<dbReference type="Proteomes" id="UP000271974">
    <property type="component" value="Unassembled WGS sequence"/>
</dbReference>
<sequence>MMKTTGFWSRQRLCRRCLSSYSLSLAIGTAFFLLLVYMLSEEIAFRASGGLEVELNILMAYQTPTLYRFLPSRLEVELNIFMAYQTPTLYRFLPNRVEVELNISRWIIPVHDLHPHSLTGEIPDGWTLLVPYDANLSCSQCIVDDMQWTRDAYIRGTTARATPEVVYSRMVPVLFVIKSHAQQIVMSSDTSQLQNSMPRLFTDIHPNGVTGLEYYDPALTLDSDHFLYRSDIAKGSICKYRIRKCMRPLWTLGVACKTARIPGTVEDVVLDQQAPVVFASSPKFSIQDSTDGLFEYDGFWALFQMFVEHGDEASVWSLWAQRLMLELRAEMGIVPIPCPANTSDSASTNNATPSVKIQSVYRSVNSWKCPDNMDFFRCAISLAVQLHDEGHVTREALEALHVWLAELWAVNYVPPERWKSRACPESRIKEGCVIYSPALRLSGGRTGLAAYTTPQKLFPAIETKCLSLPKRPGVSDPFKPYILDPGDNSKVRDIALVLIFYDSSIYSNIVYLEDLHRKYFNQIIYCGPTASHFAAFYAEFKRPISYIEVPNTRGFVAHDCLTRAMMVNYRVNGYLEIADDVILNTWSLGSIPRDRFWFQMELRIASRHQKMMHDFAMPFPVPWWPWTTDDQKWGAKAMAAVWNRLAEVRTKGNCSVSQKIVTDFLEMLQHNSGNPDYFFYSSSDIFYVPTIFRRSWVFLGDIFVQNNVFLDVAVPTLMNGMDLTGNVIRLDGTYLWYNNRANYPAHYRGFLNFFHPWKMGWIHQPGHAHFMCYYILPFIVDDLIDKKQVTKT</sequence>
<name>A0A3S1A5I8_ELYCH</name>
<comment type="caution">
    <text evidence="2">The sequence shown here is derived from an EMBL/GenBank/DDBJ whole genome shotgun (WGS) entry which is preliminary data.</text>
</comment>
<keyword evidence="1" id="KW-0472">Membrane</keyword>